<protein>
    <submittedName>
        <fullName evidence="2">Uncharacterized protein</fullName>
    </submittedName>
</protein>
<sequence>MVPITRNASKRPHAQSEISSLQNGLSRNGLRMLINLPGEIRNIIYEFALTASSPLIPAERSVGRGIIPSGGLTNLTKPYLYTEEDAEMKKKSVKYPDSTMSAVRLKLWYTAASEYNQLKYVNRLLRKETKGIELQFNAITFADGDYRHKSATQSFLHFIDKISPAKRKWLNEVFLFSKWTHWFEMRDTYTTVSKAASHDKTSRPPPPFPATCNGLKPFINFFAVQMCLLHRFCEAHRHVAVNYVPTLLSHRAQEDMLDDTSAWSARNRVVFHGFFLMCALRMELPYHLFDPQWTGSTNTVQRWLNRAARAWRSSLCQPMEIMTDVNFRVWPVKPGLEEEWFERYKARRLKEGQDFMTVNLEVGYLRRWTSEGL</sequence>
<keyword evidence="3" id="KW-1185">Reference proteome</keyword>
<dbReference type="PANTHER" id="PTHR42085:SF1">
    <property type="entry name" value="F-BOX DOMAIN-CONTAINING PROTEIN"/>
    <property type="match status" value="1"/>
</dbReference>
<name>A0A2T2N7V8_CORCC</name>
<organism evidence="2 3">
    <name type="scientific">Corynespora cassiicola Philippines</name>
    <dbReference type="NCBI Taxonomy" id="1448308"/>
    <lineage>
        <taxon>Eukaryota</taxon>
        <taxon>Fungi</taxon>
        <taxon>Dikarya</taxon>
        <taxon>Ascomycota</taxon>
        <taxon>Pezizomycotina</taxon>
        <taxon>Dothideomycetes</taxon>
        <taxon>Pleosporomycetidae</taxon>
        <taxon>Pleosporales</taxon>
        <taxon>Corynesporascaceae</taxon>
        <taxon>Corynespora</taxon>
    </lineage>
</organism>
<dbReference type="Proteomes" id="UP000240883">
    <property type="component" value="Unassembled WGS sequence"/>
</dbReference>
<dbReference type="OrthoDB" id="4790878at2759"/>
<feature type="region of interest" description="Disordered" evidence="1">
    <location>
        <begin position="1"/>
        <end position="21"/>
    </location>
</feature>
<dbReference type="AlphaFoldDB" id="A0A2T2N7V8"/>
<gene>
    <name evidence="2" type="ORF">BS50DRAFT_152883</name>
</gene>
<evidence type="ECO:0000313" key="3">
    <source>
        <dbReference type="Proteomes" id="UP000240883"/>
    </source>
</evidence>
<evidence type="ECO:0000256" key="1">
    <source>
        <dbReference type="SAM" id="MobiDB-lite"/>
    </source>
</evidence>
<dbReference type="InterPro" id="IPR038883">
    <property type="entry name" value="AN11006-like"/>
</dbReference>
<accession>A0A2T2N7V8</accession>
<evidence type="ECO:0000313" key="2">
    <source>
        <dbReference type="EMBL" id="PSN61503.1"/>
    </source>
</evidence>
<reference evidence="2 3" key="1">
    <citation type="journal article" date="2018" name="Front. Microbiol.">
        <title>Genome-Wide Analysis of Corynespora cassiicola Leaf Fall Disease Putative Effectors.</title>
        <authorList>
            <person name="Lopez D."/>
            <person name="Ribeiro S."/>
            <person name="Label P."/>
            <person name="Fumanal B."/>
            <person name="Venisse J.S."/>
            <person name="Kohler A."/>
            <person name="de Oliveira R.R."/>
            <person name="Labutti K."/>
            <person name="Lipzen A."/>
            <person name="Lail K."/>
            <person name="Bauer D."/>
            <person name="Ohm R.A."/>
            <person name="Barry K.W."/>
            <person name="Spatafora J."/>
            <person name="Grigoriev I.V."/>
            <person name="Martin F.M."/>
            <person name="Pujade-Renaud V."/>
        </authorList>
    </citation>
    <scope>NUCLEOTIDE SEQUENCE [LARGE SCALE GENOMIC DNA]</scope>
    <source>
        <strain evidence="2 3">Philippines</strain>
    </source>
</reference>
<dbReference type="PANTHER" id="PTHR42085">
    <property type="entry name" value="F-BOX DOMAIN-CONTAINING PROTEIN"/>
    <property type="match status" value="1"/>
</dbReference>
<dbReference type="EMBL" id="KZ678144">
    <property type="protein sequence ID" value="PSN61503.1"/>
    <property type="molecule type" value="Genomic_DNA"/>
</dbReference>
<proteinExistence type="predicted"/>